<organism evidence="2 3">
    <name type="scientific">Schistosoma rodhaini</name>
    <dbReference type="NCBI Taxonomy" id="6188"/>
    <lineage>
        <taxon>Eukaryota</taxon>
        <taxon>Metazoa</taxon>
        <taxon>Spiralia</taxon>
        <taxon>Lophotrochozoa</taxon>
        <taxon>Platyhelminthes</taxon>
        <taxon>Trematoda</taxon>
        <taxon>Digenea</taxon>
        <taxon>Strigeidida</taxon>
        <taxon>Schistosomatoidea</taxon>
        <taxon>Schistosomatidae</taxon>
        <taxon>Schistosoma</taxon>
    </lineage>
</organism>
<accession>A0AA85G0M3</accession>
<reference evidence="3" key="2">
    <citation type="submission" date="2023-11" db="UniProtKB">
        <authorList>
            <consortium name="WormBaseParasite"/>
        </authorList>
    </citation>
    <scope>IDENTIFICATION</scope>
</reference>
<keyword evidence="2" id="KW-1185">Reference proteome</keyword>
<dbReference type="Proteomes" id="UP000050792">
    <property type="component" value="Unassembled WGS sequence"/>
</dbReference>
<evidence type="ECO:0000313" key="2">
    <source>
        <dbReference type="Proteomes" id="UP000050792"/>
    </source>
</evidence>
<proteinExistence type="predicted"/>
<dbReference type="AlphaFoldDB" id="A0AA85G0M3"/>
<feature type="compositionally biased region" description="Basic and acidic residues" evidence="1">
    <location>
        <begin position="42"/>
        <end position="55"/>
    </location>
</feature>
<evidence type="ECO:0000256" key="1">
    <source>
        <dbReference type="SAM" id="MobiDB-lite"/>
    </source>
</evidence>
<evidence type="ECO:0000313" key="3">
    <source>
        <dbReference type="WBParaSite" id="SRDH1_70570.1"/>
    </source>
</evidence>
<protein>
    <submittedName>
        <fullName evidence="3">MATH domain-containing protein</fullName>
    </submittedName>
</protein>
<dbReference type="WBParaSite" id="SRDH1_70570.1">
    <property type="protein sequence ID" value="SRDH1_70570.1"/>
    <property type="gene ID" value="SRDH1_70570"/>
</dbReference>
<sequence>MFNAHEIVAATAYEETGNQSSSTPNAAAPSEAHYSSEVSGELNDRDSHILPEDMSHVSNDNLGPIVILMDADYHNDPLSTSDVPTKFNDYISAESNSDLTSSVVNPHHPVSSSRFAMECRKFVINRVTINVTLEYEDPTLFRRGGYV</sequence>
<feature type="compositionally biased region" description="Polar residues" evidence="1">
    <location>
        <begin position="16"/>
        <end position="25"/>
    </location>
</feature>
<name>A0AA85G0M3_9TREM</name>
<feature type="region of interest" description="Disordered" evidence="1">
    <location>
        <begin position="13"/>
        <end position="56"/>
    </location>
</feature>
<reference evidence="2" key="1">
    <citation type="submission" date="2022-06" db="EMBL/GenBank/DDBJ databases">
        <authorList>
            <person name="Berger JAMES D."/>
            <person name="Berger JAMES D."/>
        </authorList>
    </citation>
    <scope>NUCLEOTIDE SEQUENCE [LARGE SCALE GENOMIC DNA]</scope>
</reference>